<dbReference type="InterPro" id="IPR017850">
    <property type="entry name" value="Alkaline_phosphatase_core_sf"/>
</dbReference>
<dbReference type="SUPFAM" id="SSF53649">
    <property type="entry name" value="Alkaline phosphatase-like"/>
    <property type="match status" value="1"/>
</dbReference>
<dbReference type="Proteomes" id="UP000653099">
    <property type="component" value="Unassembled WGS sequence"/>
</dbReference>
<evidence type="ECO:0000313" key="1">
    <source>
        <dbReference type="EMBL" id="GGJ01910.1"/>
    </source>
</evidence>
<reference evidence="1" key="1">
    <citation type="journal article" date="2014" name="Int. J. Syst. Evol. Microbiol.">
        <title>Complete genome sequence of Corynebacterium casei LMG S-19264T (=DSM 44701T), isolated from a smear-ripened cheese.</title>
        <authorList>
            <consortium name="US DOE Joint Genome Institute (JGI-PGF)"/>
            <person name="Walter F."/>
            <person name="Albersmeier A."/>
            <person name="Kalinowski J."/>
            <person name="Ruckert C."/>
        </authorList>
    </citation>
    <scope>NUCLEOTIDE SEQUENCE</scope>
    <source>
        <strain evidence="1">JCM 14359</strain>
    </source>
</reference>
<proteinExistence type="predicted"/>
<dbReference type="Gene3D" id="3.40.720.10">
    <property type="entry name" value="Alkaline Phosphatase, subunit A"/>
    <property type="match status" value="1"/>
</dbReference>
<accession>A0A830EDN4</accession>
<comment type="caution">
    <text evidence="1">The sequence shown here is derived from an EMBL/GenBank/DDBJ whole genome shotgun (WGS) entry which is preliminary data.</text>
</comment>
<sequence>MGGISVTDWLSESVDRIQQKGTRGLLQSAYYAYSGALLSVATRYPIGTNVFERDWDLLVVLDACRVDALQEVADEYDFLPEVDSIWSVGSTSIEWMALTFRERYAAEIARTAYVNGNAQFDKVFRERRTPPHIAAAPVGPSMDAYGVVTPDDFGHVDNVYEYGYDDDHGVVLPRTMTDRAIAVGRERNPERCIVHYMQPHAPYIGADGSPNHVFDDLRSGSLSHEEAWEAYIDTLRAVLDEVEVLLENYDVNKVAITADHGEGFGEWTFYSHNIGCPHPAVRRVPWVETTAEDGGTFETSIERVDGVSTDVENQLAQLGYR</sequence>
<name>A0A830EDN4_9EURY</name>
<evidence type="ECO:0008006" key="3">
    <source>
        <dbReference type="Google" id="ProtNLM"/>
    </source>
</evidence>
<evidence type="ECO:0000313" key="2">
    <source>
        <dbReference type="Proteomes" id="UP000653099"/>
    </source>
</evidence>
<organism evidence="1 2">
    <name type="scientific">Halobellus salinus</name>
    <dbReference type="NCBI Taxonomy" id="931585"/>
    <lineage>
        <taxon>Archaea</taxon>
        <taxon>Methanobacteriati</taxon>
        <taxon>Methanobacteriota</taxon>
        <taxon>Stenosarchaea group</taxon>
        <taxon>Halobacteria</taxon>
        <taxon>Halobacteriales</taxon>
        <taxon>Haloferacaceae</taxon>
        <taxon>Halobellus</taxon>
    </lineage>
</organism>
<keyword evidence="2" id="KW-1185">Reference proteome</keyword>
<dbReference type="EMBL" id="BMOC01000004">
    <property type="protein sequence ID" value="GGJ01910.1"/>
    <property type="molecule type" value="Genomic_DNA"/>
</dbReference>
<dbReference type="RefSeq" id="WP_229663745.1">
    <property type="nucleotide sequence ID" value="NZ_BMOC01000004.1"/>
</dbReference>
<protein>
    <recommendedName>
        <fullName evidence="3">Sulfatase</fullName>
    </recommendedName>
</protein>
<gene>
    <name evidence="1" type="ORF">GCM10008995_09620</name>
</gene>
<dbReference type="AlphaFoldDB" id="A0A830EDN4"/>
<reference evidence="1" key="2">
    <citation type="submission" date="2020-09" db="EMBL/GenBank/DDBJ databases">
        <authorList>
            <person name="Sun Q."/>
            <person name="Ohkuma M."/>
        </authorList>
    </citation>
    <scope>NUCLEOTIDE SEQUENCE</scope>
    <source>
        <strain evidence="1">JCM 14359</strain>
    </source>
</reference>